<comment type="similarity">
    <text evidence="2">Belongs to the eukaryotic RPB7/RPC8 RNA polymerase subunit family.</text>
</comment>
<dbReference type="SMART" id="SM00049">
    <property type="entry name" value="DEP"/>
    <property type="match status" value="1"/>
</dbReference>
<dbReference type="InterPro" id="IPR003226">
    <property type="entry name" value="MYG1_exonuclease"/>
</dbReference>
<proteinExistence type="inferred from homology"/>
<feature type="region of interest" description="Disordered" evidence="8">
    <location>
        <begin position="428"/>
        <end position="447"/>
    </location>
</feature>
<feature type="compositionally biased region" description="Low complexity" evidence="8">
    <location>
        <begin position="141"/>
        <end position="160"/>
    </location>
</feature>
<dbReference type="SUPFAM" id="SSF50249">
    <property type="entry name" value="Nucleic acid-binding proteins"/>
    <property type="match status" value="1"/>
</dbReference>
<feature type="compositionally biased region" description="Low complexity" evidence="8">
    <location>
        <begin position="488"/>
        <end position="506"/>
    </location>
</feature>
<dbReference type="Pfam" id="PF00610">
    <property type="entry name" value="DEP"/>
    <property type="match status" value="1"/>
</dbReference>
<feature type="region of interest" description="Disordered" evidence="8">
    <location>
        <begin position="477"/>
        <end position="520"/>
    </location>
</feature>
<dbReference type="Gene3D" id="1.10.10.10">
    <property type="entry name" value="Winged helix-like DNA-binding domain superfamily/Winged helix DNA-binding domain"/>
    <property type="match status" value="1"/>
</dbReference>
<dbReference type="OrthoDB" id="2272012at2759"/>
<keyword evidence="12" id="KW-1185">Reference proteome</keyword>
<dbReference type="CDD" id="cd04462">
    <property type="entry name" value="S1_RNAPII_Rpb7"/>
    <property type="match status" value="1"/>
</dbReference>
<dbReference type="Pfam" id="PF03690">
    <property type="entry name" value="MYG1_exonuc"/>
    <property type="match status" value="1"/>
</dbReference>
<feature type="compositionally biased region" description="Low complexity" evidence="8">
    <location>
        <begin position="92"/>
        <end position="129"/>
    </location>
</feature>
<dbReference type="CDD" id="cd00160">
    <property type="entry name" value="RhoGEF"/>
    <property type="match status" value="1"/>
</dbReference>
<dbReference type="InterPro" id="IPR000219">
    <property type="entry name" value="DH_dom"/>
</dbReference>
<evidence type="ECO:0000256" key="6">
    <source>
        <dbReference type="ARBA" id="ARBA00023163"/>
    </source>
</evidence>
<keyword evidence="5" id="KW-0344">Guanine-nucleotide releasing factor</keyword>
<dbReference type="InterPro" id="IPR036388">
    <property type="entry name" value="WH-like_DNA-bd_sf"/>
</dbReference>
<dbReference type="PROSITE" id="PS50219">
    <property type="entry name" value="CNH"/>
    <property type="match status" value="1"/>
</dbReference>
<evidence type="ECO:0000256" key="8">
    <source>
        <dbReference type="SAM" id="MobiDB-lite"/>
    </source>
</evidence>
<dbReference type="Pfam" id="PF00621">
    <property type="entry name" value="RhoGEF"/>
    <property type="match status" value="1"/>
</dbReference>
<dbReference type="InterPro" id="IPR036898">
    <property type="entry name" value="RNA_pol_Rpb7-like_N_sf"/>
</dbReference>
<evidence type="ECO:0000256" key="4">
    <source>
        <dbReference type="ARBA" id="ARBA00022553"/>
    </source>
</evidence>
<dbReference type="PROSITE" id="PS50010">
    <property type="entry name" value="DH_2"/>
    <property type="match status" value="1"/>
</dbReference>
<evidence type="ECO:0000259" key="9">
    <source>
        <dbReference type="PROSITE" id="PS50010"/>
    </source>
</evidence>
<protein>
    <submittedName>
        <fullName evidence="11">RHO1 GDP-GTP exchange protein 2</fullName>
    </submittedName>
</protein>
<dbReference type="InterPro" id="IPR001180">
    <property type="entry name" value="CNH_dom"/>
</dbReference>
<dbReference type="SUPFAM" id="SSF88798">
    <property type="entry name" value="N-terminal, heterodimerisation domain of RBP7 (RpoE)"/>
    <property type="match status" value="1"/>
</dbReference>
<dbReference type="GO" id="GO:0035556">
    <property type="term" value="P:intracellular signal transduction"/>
    <property type="evidence" value="ECO:0007669"/>
    <property type="project" value="InterPro"/>
</dbReference>
<dbReference type="InterPro" id="IPR035899">
    <property type="entry name" value="DBL_dom_sf"/>
</dbReference>
<sequence length="1973" mass="221230">MDRHNQSNGADDLGHLGFDRPPPPPQPKRLQRISRSTHGSSQTQQQQPPIRQVHPLSAGYVSTPQPAPIPQQQFQQRPHTIGRQRLQRDSFQQQQQQQRPQHYPQQQQQPQQQRPQHYPQQQQPQYHQPPQQFLSQQYLPLQHQHQQPQQPQYQPQYQQQGAPSFAYDPPYSPSVQSDSAAGRPMSQQAPHYPRASSSAANLYPQQHANSQMAPQPRPVSGLPMPYPSAMVVGGGMPSNNRLVPSQALMNAAASADISRQQREHDFTNALGRRRPTHGSVSSNGSASTDHYRPKAPVSTLPELPPFNGNTGSDYGGQPGRYRSSHATQPTVDMRVGRSASSASSSSGGYRGGFAPSPFATQRRPLQPTPEQHSVRKQPSTISVASASNGYDAAGSPDLRHAHPGSRSAPDLNLDSMKSAIMAVSHDLDQNPVPQIPTSYAQTHSSYQHLGPPPVHPLAAASSLSILTDISQSDVSQLYTPPATGLGNAASRHSSSRSSEVPGSASRLAPKTPMSSDAPGSAISPNTVVVAPVNTELVTLLENVKPVYPAMLSLVANSFYEIMSQVLQTHTRNGLEYTECFTGRDAVDAIYAIIKAADRNLAIVVGRALEQQKLFHDVDYEKRLRDDSNELYAFDSDTIRALTRVEATAEDDDDEVDEASTLNHEPVVRPEPEEHVPASVINGIFVMLTDCYSPTCSSTQPCYSVTCPRQRSQQDHLRKTAKSNVATEMKQEKLWSMSVPKEVLKSVSRQELDRQERLYEVFYGEKDYVRDLCILRDLYMKPLHNGDIVREDRRKNFITKVFKNALAILAENMELQRALERRQKESFVCYQVGDVFLSFVQNLEAYLEYCANQPYSMYFLEAEKRTNSKVVDFLDKTDRRPECRKLGVQHFLTRPPTRLARYPLVLKAVLKYTPVGHPDRETIPYVVGRIEAMLNRINTETGKAQNRLRLYKVDEKLVCPAIDRNDLRLTDDQRKLVRDSQLRKRGSNDSAVIQVLLLDHMLLMCKVKVDSATGEEKYTIYKHPIPLQLLTICIPDDPGSMRPRMAARRDSVDQPPSGFVVSPTATVGTSKSAAPAAGVVNRPTIISIDHSDSQKDKYLYSLQITHLGRRGFTVTLYANKQADRQQWYTCIEQQQLELMERHRKFELVPVACEFPPGIRVNTADVYDQGRAVVIGTDRGLYLGVSGKPRSFQLLSHLRHDRVYQIEIHERLNVMAMIADKDRNLYVYPMDQLMTAGRQGGSGRIKPLHTHVSFFRFGLFQDLDILCSVKSTTLSNQTIIHVYKPVMNNQKNRSLGRFLSLGGGGESSADSWKCIKECYIAAESTSLHFLRSRLCVGCSRGFEIVDLATMNTQSLLDPADSSLGFINKRDTSRPIALFRVHDGQFLLCYDEFAFYVNRNGQRARSNWMIHWVGTPVSFKFDYPYVLAFDSQFIEVYHVETASVVQVIITGNCTSLSPNKTAVNLCVTSPSPTQPQEKKLSHTITLSPEFLGPRMREYVTKKLYMDIEGTCTGRYGYIIAVVAILEIQMGKVIPGHGSAEFEVKYSAILYMPFRNEVVDAVVGMVNTLGVTAHAGPLSIFITRSLIPTDMKFDPHSNPPSYHSEDQKIEKGTMVRVKITGTRIDATEIFATGTIKEDYLSVIELFTISTMPKIIGTHSGTFHCDEALACYMLRQLDEYKDAKVVRSRDPATLDTCDIVVDVGGVYSHETKRYDHHQRGFDEQFSENYKTKLSSAGLVYKHYGKDVIRAILADEPVSDIETDILYKKIYESFIEGIDGIDNGVSQYPESVEPAYKESTGLSARVGRLNPWWNQPEGDMDARFAQAMGLTGSELHERVRYYALAWLPGRKIVEEGFNTRFDIDKSGQIVLFEQFCPWKEHLDVIEEESIAKDPEAPKLFYVLYPDTSNAWRVQAVAERPGSFKSRHALPEAWRGVRDEALSERSGVEGCIFVHQSGFIGGNKTRDGALELARKALTMD</sequence>
<reference evidence="11" key="1">
    <citation type="submission" date="2022-07" db="EMBL/GenBank/DDBJ databases">
        <title>Phylogenomic reconstructions and comparative analyses of Kickxellomycotina fungi.</title>
        <authorList>
            <person name="Reynolds N.K."/>
            <person name="Stajich J.E."/>
            <person name="Barry K."/>
            <person name="Grigoriev I.V."/>
            <person name="Crous P."/>
            <person name="Smith M.E."/>
        </authorList>
    </citation>
    <scope>NUCLEOTIDE SEQUENCE</scope>
    <source>
        <strain evidence="11">BCRC 34297</strain>
    </source>
</reference>
<evidence type="ECO:0000256" key="1">
    <source>
        <dbReference type="ARBA" id="ARBA00004123"/>
    </source>
</evidence>
<dbReference type="Gene3D" id="2.40.50.140">
    <property type="entry name" value="Nucleic acid-binding proteins"/>
    <property type="match status" value="1"/>
</dbReference>
<feature type="compositionally biased region" description="Low complexity" evidence="8">
    <location>
        <begin position="34"/>
        <end position="52"/>
    </location>
</feature>
<dbReference type="InterPro" id="IPR012340">
    <property type="entry name" value="NA-bd_OB-fold"/>
</dbReference>
<dbReference type="Gene3D" id="2.30.29.30">
    <property type="entry name" value="Pleckstrin-homology domain (PH domain)/Phosphotyrosine-binding domain (PTB)"/>
    <property type="match status" value="1"/>
</dbReference>
<dbReference type="Gene3D" id="3.30.1490.120">
    <property type="entry name" value="RNA polymerase Rpb7-like, N-terminal domain"/>
    <property type="match status" value="1"/>
</dbReference>
<dbReference type="InterPro" id="IPR005576">
    <property type="entry name" value="Rpb7-like_N"/>
</dbReference>
<feature type="region of interest" description="Disordered" evidence="8">
    <location>
        <begin position="1"/>
        <end position="129"/>
    </location>
</feature>
<dbReference type="InterPro" id="IPR003029">
    <property type="entry name" value="S1_domain"/>
</dbReference>
<comment type="caution">
    <text evidence="11">The sequence shown here is derived from an EMBL/GenBank/DDBJ whole genome shotgun (WGS) entry which is preliminary data.</text>
</comment>
<dbReference type="SUPFAM" id="SSF48065">
    <property type="entry name" value="DBL homology domain (DH-domain)"/>
    <property type="match status" value="1"/>
</dbReference>
<dbReference type="GO" id="GO:0005634">
    <property type="term" value="C:nucleus"/>
    <property type="evidence" value="ECO:0007669"/>
    <property type="project" value="UniProtKB-SubCell"/>
</dbReference>
<comment type="subcellular location">
    <subcellularLocation>
        <location evidence="1">Nucleus</location>
    </subcellularLocation>
</comment>
<feature type="domain" description="DH" evidence="9">
    <location>
        <begin position="752"/>
        <end position="939"/>
    </location>
</feature>
<dbReference type="Proteomes" id="UP001140011">
    <property type="component" value="Unassembled WGS sequence"/>
</dbReference>
<dbReference type="FunFam" id="3.30.1490.120:FF:000001">
    <property type="entry name" value="DNA-directed RNA polymerase II subunit RPB7"/>
    <property type="match status" value="1"/>
</dbReference>
<dbReference type="FunFam" id="2.40.50.140:FF:000043">
    <property type="entry name" value="DNA-directed RNA polymerase II subunit RPB7"/>
    <property type="match status" value="1"/>
</dbReference>
<dbReference type="EMBL" id="JANBUH010000021">
    <property type="protein sequence ID" value="KAJ2756616.1"/>
    <property type="molecule type" value="Genomic_DNA"/>
</dbReference>
<feature type="compositionally biased region" description="Low complexity" evidence="8">
    <location>
        <begin position="336"/>
        <end position="347"/>
    </location>
</feature>
<feature type="region of interest" description="Disordered" evidence="8">
    <location>
        <begin position="267"/>
        <end position="412"/>
    </location>
</feature>
<dbReference type="SMART" id="SM00036">
    <property type="entry name" value="CNH"/>
    <property type="match status" value="1"/>
</dbReference>
<dbReference type="SUPFAM" id="SSF46785">
    <property type="entry name" value="Winged helix' DNA-binding domain"/>
    <property type="match status" value="1"/>
</dbReference>
<feature type="compositionally biased region" description="Polar residues" evidence="8">
    <location>
        <begin position="278"/>
        <end position="288"/>
    </location>
</feature>
<evidence type="ECO:0000256" key="7">
    <source>
        <dbReference type="ARBA" id="ARBA00023242"/>
    </source>
</evidence>
<organism evidence="11 12">
    <name type="scientific">Coemansia pectinata</name>
    <dbReference type="NCBI Taxonomy" id="1052879"/>
    <lineage>
        <taxon>Eukaryota</taxon>
        <taxon>Fungi</taxon>
        <taxon>Fungi incertae sedis</taxon>
        <taxon>Zoopagomycota</taxon>
        <taxon>Kickxellomycotina</taxon>
        <taxon>Kickxellomycetes</taxon>
        <taxon>Kickxellales</taxon>
        <taxon>Kickxellaceae</taxon>
        <taxon>Coemansia</taxon>
    </lineage>
</organism>
<dbReference type="GO" id="GO:0006351">
    <property type="term" value="P:DNA-templated transcription"/>
    <property type="evidence" value="ECO:0007669"/>
    <property type="project" value="InterPro"/>
</dbReference>
<keyword evidence="4" id="KW-0597">Phosphoprotein</keyword>
<dbReference type="InterPro" id="IPR011993">
    <property type="entry name" value="PH-like_dom_sf"/>
</dbReference>
<feature type="compositionally biased region" description="Polar residues" evidence="8">
    <location>
        <begin position="368"/>
        <end position="388"/>
    </location>
</feature>
<name>A0A9W8LBY2_9FUNG</name>
<dbReference type="Pfam" id="PF00780">
    <property type="entry name" value="CNH"/>
    <property type="match status" value="1"/>
</dbReference>
<evidence type="ECO:0000256" key="2">
    <source>
        <dbReference type="ARBA" id="ARBA00009307"/>
    </source>
</evidence>
<dbReference type="InterPro" id="IPR000591">
    <property type="entry name" value="DEP_dom"/>
</dbReference>
<dbReference type="InterPro" id="IPR052233">
    <property type="entry name" value="Rho-type_GEFs"/>
</dbReference>
<dbReference type="InterPro" id="IPR036390">
    <property type="entry name" value="WH_DNA-bd_sf"/>
</dbReference>
<dbReference type="GO" id="GO:0003676">
    <property type="term" value="F:nucleic acid binding"/>
    <property type="evidence" value="ECO:0007669"/>
    <property type="project" value="InterPro"/>
</dbReference>
<feature type="compositionally biased region" description="Polar residues" evidence="8">
    <location>
        <begin position="173"/>
        <end position="199"/>
    </location>
</feature>
<keyword evidence="3" id="KW-0240">DNA-directed RNA polymerase</keyword>
<dbReference type="SUPFAM" id="SSF50729">
    <property type="entry name" value="PH domain-like"/>
    <property type="match status" value="1"/>
</dbReference>
<keyword evidence="7" id="KW-0539">Nucleus</keyword>
<dbReference type="Pfam" id="PF00575">
    <property type="entry name" value="S1"/>
    <property type="match status" value="1"/>
</dbReference>
<dbReference type="InterPro" id="IPR041675">
    <property type="entry name" value="PH_5"/>
</dbReference>
<dbReference type="PANTHER" id="PTHR46572:SF2">
    <property type="entry name" value="RHO1 GDP-GTP EXCHANGE PROTEIN 1-RELATED"/>
    <property type="match status" value="1"/>
</dbReference>
<dbReference type="Gene3D" id="1.20.900.10">
    <property type="entry name" value="Dbl homology (DH) domain"/>
    <property type="match status" value="1"/>
</dbReference>
<dbReference type="SMART" id="SM00233">
    <property type="entry name" value="PH"/>
    <property type="match status" value="1"/>
</dbReference>
<dbReference type="PANTHER" id="PTHR46572">
    <property type="entry name" value="RHO1 GDP-GTP EXCHANGE PROTEIN 1-RELATED"/>
    <property type="match status" value="1"/>
</dbReference>
<evidence type="ECO:0000313" key="12">
    <source>
        <dbReference type="Proteomes" id="UP001140011"/>
    </source>
</evidence>
<accession>A0A9W8LBY2</accession>
<feature type="domain" description="CNH" evidence="10">
    <location>
        <begin position="1156"/>
        <end position="1460"/>
    </location>
</feature>
<feature type="compositionally biased region" description="Polar residues" evidence="8">
    <location>
        <begin position="431"/>
        <end position="447"/>
    </location>
</feature>
<dbReference type="CDD" id="cd04329">
    <property type="entry name" value="RNAP_II_Rpb7_N"/>
    <property type="match status" value="1"/>
</dbReference>
<dbReference type="Pfam" id="PF15405">
    <property type="entry name" value="PH_5"/>
    <property type="match status" value="1"/>
</dbReference>
<keyword evidence="6" id="KW-0804">Transcription</keyword>
<dbReference type="InterPro" id="IPR001849">
    <property type="entry name" value="PH_domain"/>
</dbReference>
<dbReference type="GO" id="GO:0005085">
    <property type="term" value="F:guanyl-nucleotide exchange factor activity"/>
    <property type="evidence" value="ECO:0007669"/>
    <property type="project" value="UniProtKB-KW"/>
</dbReference>
<evidence type="ECO:0000259" key="10">
    <source>
        <dbReference type="PROSITE" id="PS50219"/>
    </source>
</evidence>
<evidence type="ECO:0000313" key="11">
    <source>
        <dbReference type="EMBL" id="KAJ2756616.1"/>
    </source>
</evidence>
<dbReference type="Pfam" id="PF03876">
    <property type="entry name" value="SHS2_Rpb7-N"/>
    <property type="match status" value="1"/>
</dbReference>
<gene>
    <name evidence="11" type="primary">ROM2_1</name>
    <name evidence="11" type="ORF">GGI19_000706</name>
</gene>
<evidence type="ECO:0000256" key="3">
    <source>
        <dbReference type="ARBA" id="ARBA00022478"/>
    </source>
</evidence>
<dbReference type="SMART" id="SM00325">
    <property type="entry name" value="RhoGEF"/>
    <property type="match status" value="1"/>
</dbReference>
<dbReference type="GO" id="GO:0000428">
    <property type="term" value="C:DNA-directed RNA polymerase complex"/>
    <property type="evidence" value="ECO:0007669"/>
    <property type="project" value="UniProtKB-KW"/>
</dbReference>
<evidence type="ECO:0000256" key="5">
    <source>
        <dbReference type="ARBA" id="ARBA00022658"/>
    </source>
</evidence>
<feature type="region of interest" description="Disordered" evidence="8">
    <location>
        <begin position="141"/>
        <end position="199"/>
    </location>
</feature>